<dbReference type="Gene3D" id="1.10.510.10">
    <property type="entry name" value="Transferase(Phosphotransferase) domain 1"/>
    <property type="match status" value="1"/>
</dbReference>
<keyword evidence="3" id="KW-0808">Transferase</keyword>
<keyword evidence="14" id="KW-1185">Reference proteome</keyword>
<dbReference type="GO" id="GO:0005737">
    <property type="term" value="C:cytoplasm"/>
    <property type="evidence" value="ECO:0007669"/>
    <property type="project" value="TreeGrafter"/>
</dbReference>
<dbReference type="Pfam" id="PF00069">
    <property type="entry name" value="Pkinase"/>
    <property type="match status" value="1"/>
</dbReference>
<keyword evidence="4" id="KW-0547">Nucleotide-binding</keyword>
<dbReference type="InterPro" id="IPR000719">
    <property type="entry name" value="Prot_kinase_dom"/>
</dbReference>
<evidence type="ECO:0000256" key="7">
    <source>
        <dbReference type="ARBA" id="ARBA00047899"/>
    </source>
</evidence>
<proteinExistence type="predicted"/>
<accession>V6LKR1</accession>
<feature type="region of interest" description="Disordered" evidence="9">
    <location>
        <begin position="457"/>
        <end position="479"/>
    </location>
</feature>
<organism evidence="11">
    <name type="scientific">Spironucleus salmonicida</name>
    <dbReference type="NCBI Taxonomy" id="348837"/>
    <lineage>
        <taxon>Eukaryota</taxon>
        <taxon>Metamonada</taxon>
        <taxon>Diplomonadida</taxon>
        <taxon>Hexamitidae</taxon>
        <taxon>Hexamitinae</taxon>
        <taxon>Spironucleus</taxon>
    </lineage>
</organism>
<evidence type="ECO:0000256" key="5">
    <source>
        <dbReference type="ARBA" id="ARBA00022777"/>
    </source>
</evidence>
<evidence type="ECO:0000256" key="1">
    <source>
        <dbReference type="ARBA" id="ARBA00012513"/>
    </source>
</evidence>
<gene>
    <name evidence="11" type="ORF">SS50377_15859</name>
    <name evidence="13" type="ORF">SS50377_27249</name>
    <name evidence="12" type="ORF">SS50377_28737</name>
</gene>
<dbReference type="InterPro" id="IPR011009">
    <property type="entry name" value="Kinase-like_dom_sf"/>
</dbReference>
<keyword evidence="6" id="KW-0067">ATP-binding</keyword>
<dbReference type="PANTHER" id="PTHR22967:SF57">
    <property type="entry name" value="AUXILIN, ISOFORM A-RELATED"/>
    <property type="match status" value="1"/>
</dbReference>
<dbReference type="PANTHER" id="PTHR22967">
    <property type="entry name" value="SERINE/THREONINE PROTEIN KINASE"/>
    <property type="match status" value="1"/>
</dbReference>
<evidence type="ECO:0000313" key="11">
    <source>
        <dbReference type="EMBL" id="EST44321.1"/>
    </source>
</evidence>
<keyword evidence="2" id="KW-0723">Serine/threonine-protein kinase</keyword>
<comment type="catalytic activity">
    <reaction evidence="7">
        <text>L-threonyl-[protein] + ATP = O-phospho-L-threonyl-[protein] + ADP + H(+)</text>
        <dbReference type="Rhea" id="RHEA:46608"/>
        <dbReference type="Rhea" id="RHEA-COMP:11060"/>
        <dbReference type="Rhea" id="RHEA-COMP:11605"/>
        <dbReference type="ChEBI" id="CHEBI:15378"/>
        <dbReference type="ChEBI" id="CHEBI:30013"/>
        <dbReference type="ChEBI" id="CHEBI:30616"/>
        <dbReference type="ChEBI" id="CHEBI:61977"/>
        <dbReference type="ChEBI" id="CHEBI:456216"/>
        <dbReference type="EC" id="2.7.11.1"/>
    </reaction>
</comment>
<feature type="compositionally biased region" description="Polar residues" evidence="9">
    <location>
        <begin position="457"/>
        <end position="473"/>
    </location>
</feature>
<evidence type="ECO:0000256" key="9">
    <source>
        <dbReference type="SAM" id="MobiDB-lite"/>
    </source>
</evidence>
<dbReference type="VEuPathDB" id="GiardiaDB:SS50377_28737"/>
<dbReference type="VEuPathDB" id="GiardiaDB:SS50377_27249"/>
<evidence type="ECO:0000256" key="6">
    <source>
        <dbReference type="ARBA" id="ARBA00022840"/>
    </source>
</evidence>
<reference evidence="12" key="2">
    <citation type="submission" date="2020-12" db="EMBL/GenBank/DDBJ databases">
        <title>New Spironucleus salmonicida genome in near-complete chromosomes.</title>
        <authorList>
            <person name="Xu F."/>
            <person name="Kurt Z."/>
            <person name="Jimenez-Gonzalez A."/>
            <person name="Astvaldsson A."/>
            <person name="Andersson J.O."/>
            <person name="Svard S.G."/>
        </authorList>
    </citation>
    <scope>NUCLEOTIDE SEQUENCE</scope>
    <source>
        <strain evidence="12">ATCC 50377</strain>
    </source>
</reference>
<sequence length="737" mass="81471">MRQFQSKVTSLISAAKQQITTTVAKTIQQDAFIGTFLPYHNLQVTKFLAQGSFANVYETSDPQFLVKKQFAQSPEQFQAAIAEYELQRAFEHPNVVQVYALIVDNAIMQNTSQLPYRGPANVVYVMERCEQQLVGLKELPEAQITAYFAQIAAAFAKIHSLGFINRDAKLENMLLRNGQVKICDFGSATNLHHTGMELIGNASLRNALAAEVENATTPQYRPPELVNLLSKFDVTGKVDVFAIGVAVFRLMYGRFPFPEGEVLANFNARFEFPDEAVEHLGPYAERRNVMRYSAALKGVVRACLQKDPVDRPSCVELLGMLQGGQYVQNGVVQEIQGGQNANLGVQGSGAGCQQNLFDFAPVQSPQHVQNHNFAPQNPASAPQQSLFDFAPVQSPQHVQNHNFAPQNPASAPQQSLFDFAPVQSPQHVQNHNFAPQNPTSAPQQSLFDFAPVQSPQHVQNHNLTPQNPASAPPQNLIDFAPAMPQQSHSALPNSPSEISETLKLQHDLYAELAPAPTPTALAGQFPPKTKVIPDYESAYQDILDKFVSKIDFRPLLPEFPAQNFVQLLKRHVSLPFNVENFTPKLITLRYQELALTSLVCVQKELDLKSVVQGAQTLVITAKTKQEQMIAKEILILTAVVDSLQKCESGLSIKTLQSLTNDLASLHTLKSSPLKNKSVGFIFSFVSKKAASYCKKLLDQGEVEARDCYAELIKDFKGFQGITGCTFNLCESLELYVE</sequence>
<feature type="domain" description="Protein kinase" evidence="10">
    <location>
        <begin position="42"/>
        <end position="327"/>
    </location>
</feature>
<dbReference type="EMBL" id="AUWU02000017">
    <property type="protein sequence ID" value="KAH0569400.1"/>
    <property type="molecule type" value="Genomic_DNA"/>
</dbReference>
<protein>
    <recommendedName>
        <fullName evidence="1">non-specific serine/threonine protein kinase</fullName>
        <ecNumber evidence="1">2.7.11.1</ecNumber>
    </recommendedName>
</protein>
<dbReference type="EC" id="2.7.11.1" evidence="1"/>
<evidence type="ECO:0000256" key="8">
    <source>
        <dbReference type="ARBA" id="ARBA00048679"/>
    </source>
</evidence>
<dbReference type="EMBL" id="KI546119">
    <property type="protein sequence ID" value="EST44321.1"/>
    <property type="molecule type" value="Genomic_DNA"/>
</dbReference>
<evidence type="ECO:0000256" key="3">
    <source>
        <dbReference type="ARBA" id="ARBA00022679"/>
    </source>
</evidence>
<dbReference type="PROSITE" id="PS50011">
    <property type="entry name" value="PROTEIN_KINASE_DOM"/>
    <property type="match status" value="1"/>
</dbReference>
<dbReference type="Proteomes" id="UP000018208">
    <property type="component" value="Unassembled WGS sequence"/>
</dbReference>
<evidence type="ECO:0000313" key="14">
    <source>
        <dbReference type="Proteomes" id="UP000018208"/>
    </source>
</evidence>
<dbReference type="OrthoDB" id="248923at2759"/>
<name>V6LKR1_9EUKA</name>
<keyword evidence="5 11" id="KW-0418">Kinase</keyword>
<dbReference type="EMBL" id="AUWU02000007">
    <property type="protein sequence ID" value="KAH0570956.1"/>
    <property type="molecule type" value="Genomic_DNA"/>
</dbReference>
<evidence type="ECO:0000313" key="12">
    <source>
        <dbReference type="EMBL" id="KAH0569400.1"/>
    </source>
</evidence>
<evidence type="ECO:0000256" key="2">
    <source>
        <dbReference type="ARBA" id="ARBA00022527"/>
    </source>
</evidence>
<comment type="catalytic activity">
    <reaction evidence="8">
        <text>L-seryl-[protein] + ATP = O-phospho-L-seryl-[protein] + ADP + H(+)</text>
        <dbReference type="Rhea" id="RHEA:17989"/>
        <dbReference type="Rhea" id="RHEA-COMP:9863"/>
        <dbReference type="Rhea" id="RHEA-COMP:11604"/>
        <dbReference type="ChEBI" id="CHEBI:15378"/>
        <dbReference type="ChEBI" id="CHEBI:29999"/>
        <dbReference type="ChEBI" id="CHEBI:30616"/>
        <dbReference type="ChEBI" id="CHEBI:83421"/>
        <dbReference type="ChEBI" id="CHEBI:456216"/>
        <dbReference type="EC" id="2.7.11.1"/>
    </reaction>
</comment>
<dbReference type="AlphaFoldDB" id="V6LKR1"/>
<dbReference type="GO" id="GO:0004674">
    <property type="term" value="F:protein serine/threonine kinase activity"/>
    <property type="evidence" value="ECO:0007669"/>
    <property type="project" value="UniProtKB-KW"/>
</dbReference>
<evidence type="ECO:0000256" key="4">
    <source>
        <dbReference type="ARBA" id="ARBA00022741"/>
    </source>
</evidence>
<dbReference type="SUPFAM" id="SSF56112">
    <property type="entry name" value="Protein kinase-like (PK-like)"/>
    <property type="match status" value="1"/>
</dbReference>
<reference evidence="11 12" key="1">
    <citation type="journal article" date="2014" name="PLoS Genet.">
        <title>The Genome of Spironucleus salmonicida Highlights a Fish Pathogen Adapted to Fluctuating Environments.</title>
        <authorList>
            <person name="Xu F."/>
            <person name="Jerlstrom-Hultqvist J."/>
            <person name="Einarsson E."/>
            <person name="Astvaldsson A."/>
            <person name="Svard S.G."/>
            <person name="Andersson J.O."/>
        </authorList>
    </citation>
    <scope>NUCLEOTIDE SEQUENCE</scope>
    <source>
        <strain evidence="12">ATCC 50377</strain>
    </source>
</reference>
<evidence type="ECO:0000259" key="10">
    <source>
        <dbReference type="PROSITE" id="PS50011"/>
    </source>
</evidence>
<dbReference type="GO" id="GO:0005524">
    <property type="term" value="F:ATP binding"/>
    <property type="evidence" value="ECO:0007669"/>
    <property type="project" value="UniProtKB-KW"/>
</dbReference>
<evidence type="ECO:0000313" key="13">
    <source>
        <dbReference type="EMBL" id="KAH0570956.1"/>
    </source>
</evidence>